<dbReference type="InterPro" id="IPR000792">
    <property type="entry name" value="Tscrpt_reg_LuxR_C"/>
</dbReference>
<evidence type="ECO:0000256" key="1">
    <source>
        <dbReference type="ARBA" id="ARBA00023125"/>
    </source>
</evidence>
<dbReference type="SMART" id="SM00421">
    <property type="entry name" value="HTH_LUXR"/>
    <property type="match status" value="1"/>
</dbReference>
<evidence type="ECO:0000313" key="3">
    <source>
        <dbReference type="EMBL" id="VEI67221.1"/>
    </source>
</evidence>
<dbReference type="AlphaFoldDB" id="A0A3S4Y1L7"/>
<accession>A0A3S4Y1L7</accession>
<dbReference type="Proteomes" id="UP000270487">
    <property type="component" value="Chromosome"/>
</dbReference>
<dbReference type="EMBL" id="LR134492">
    <property type="protein sequence ID" value="VEI67221.1"/>
    <property type="molecule type" value="Genomic_DNA"/>
</dbReference>
<sequence>MHAFYNETFIIFDPHPLVNIGLQALIDPKNKKISRLCSLKEIVSSLHNNEQQTVIMELYHHTEDIYQVVRFVLTAGKLWPKASLVVFTDIINPDILSLLAAQKHLSLVAKRDNVNYLLAAISAAHPTSSYRSPAMRQLLSQRQLPLSGCEWRILGLMVGGANAKHAAQLIGRSYKTVCTHKLNIMRKLGLNQVGFMMLLLAFRTRYWDETVISGIHPAPPH</sequence>
<dbReference type="GO" id="GO:0006355">
    <property type="term" value="P:regulation of DNA-templated transcription"/>
    <property type="evidence" value="ECO:0007669"/>
    <property type="project" value="InterPro"/>
</dbReference>
<dbReference type="SUPFAM" id="SSF52172">
    <property type="entry name" value="CheY-like"/>
    <property type="match status" value="1"/>
</dbReference>
<reference evidence="3 4" key="1">
    <citation type="submission" date="2018-12" db="EMBL/GenBank/DDBJ databases">
        <authorList>
            <consortium name="Pathogen Informatics"/>
        </authorList>
    </citation>
    <scope>NUCLEOTIDE SEQUENCE [LARGE SCALE GENOMIC DNA]</scope>
    <source>
        <strain evidence="3 4">NCTC13193</strain>
    </source>
</reference>
<keyword evidence="3" id="KW-0808">Transferase</keyword>
<dbReference type="Gene3D" id="3.40.50.2300">
    <property type="match status" value="1"/>
</dbReference>
<dbReference type="SUPFAM" id="SSF46894">
    <property type="entry name" value="C-terminal effector domain of the bipartite response regulators"/>
    <property type="match status" value="1"/>
</dbReference>
<evidence type="ECO:0000313" key="4">
    <source>
        <dbReference type="Proteomes" id="UP000270487"/>
    </source>
</evidence>
<keyword evidence="3" id="KW-0418">Kinase</keyword>
<dbReference type="GO" id="GO:0003677">
    <property type="term" value="F:DNA binding"/>
    <property type="evidence" value="ECO:0007669"/>
    <property type="project" value="UniProtKB-KW"/>
</dbReference>
<gene>
    <name evidence="3" type="ORF">NCTC13193_01891</name>
</gene>
<proteinExistence type="predicted"/>
<dbReference type="InterPro" id="IPR011006">
    <property type="entry name" value="CheY-like_superfamily"/>
</dbReference>
<keyword evidence="1" id="KW-0238">DNA-binding</keyword>
<dbReference type="InterPro" id="IPR016032">
    <property type="entry name" value="Sig_transdc_resp-reg_C-effctor"/>
</dbReference>
<evidence type="ECO:0000259" key="2">
    <source>
        <dbReference type="SMART" id="SM00421"/>
    </source>
</evidence>
<feature type="domain" description="HTH luxR-type" evidence="2">
    <location>
        <begin position="143"/>
        <end position="200"/>
    </location>
</feature>
<name>A0A3S4Y1L7_SERFO</name>
<protein>
    <submittedName>
        <fullName evidence="3">Two component system sensor kinase SsrB</fullName>
    </submittedName>
</protein>
<dbReference type="GO" id="GO:0016301">
    <property type="term" value="F:kinase activity"/>
    <property type="evidence" value="ECO:0007669"/>
    <property type="project" value="UniProtKB-KW"/>
</dbReference>
<dbReference type="Pfam" id="PF00196">
    <property type="entry name" value="GerE"/>
    <property type="match status" value="1"/>
</dbReference>
<organism evidence="3 4">
    <name type="scientific">Serratia fonticola</name>
    <dbReference type="NCBI Taxonomy" id="47917"/>
    <lineage>
        <taxon>Bacteria</taxon>
        <taxon>Pseudomonadati</taxon>
        <taxon>Pseudomonadota</taxon>
        <taxon>Gammaproteobacteria</taxon>
        <taxon>Enterobacterales</taxon>
        <taxon>Yersiniaceae</taxon>
        <taxon>Serratia</taxon>
    </lineage>
</organism>